<proteinExistence type="predicted"/>
<protein>
    <submittedName>
        <fullName evidence="1">Uncharacterized protein</fullName>
    </submittedName>
</protein>
<dbReference type="OrthoDB" id="10309710at2759"/>
<dbReference type="EMBL" id="JABEZY010272932">
    <property type="protein sequence ID" value="MBA0755985.1"/>
    <property type="molecule type" value="Genomic_DNA"/>
</dbReference>
<dbReference type="Proteomes" id="UP000593579">
    <property type="component" value="Unassembled WGS sequence"/>
</dbReference>
<evidence type="ECO:0000313" key="1">
    <source>
        <dbReference type="EMBL" id="MBA0755985.1"/>
    </source>
</evidence>
<evidence type="ECO:0000313" key="2">
    <source>
        <dbReference type="Proteomes" id="UP000593579"/>
    </source>
</evidence>
<organism evidence="1 2">
    <name type="scientific">Gossypium gossypioides</name>
    <name type="common">Mexican cotton</name>
    <name type="synonym">Selera gossypioides</name>
    <dbReference type="NCBI Taxonomy" id="34282"/>
    <lineage>
        <taxon>Eukaryota</taxon>
        <taxon>Viridiplantae</taxon>
        <taxon>Streptophyta</taxon>
        <taxon>Embryophyta</taxon>
        <taxon>Tracheophyta</taxon>
        <taxon>Spermatophyta</taxon>
        <taxon>Magnoliopsida</taxon>
        <taxon>eudicotyledons</taxon>
        <taxon>Gunneridae</taxon>
        <taxon>Pentapetalae</taxon>
        <taxon>rosids</taxon>
        <taxon>malvids</taxon>
        <taxon>Malvales</taxon>
        <taxon>Malvaceae</taxon>
        <taxon>Malvoideae</taxon>
        <taxon>Gossypium</taxon>
    </lineage>
</organism>
<gene>
    <name evidence="1" type="ORF">Gogos_020712</name>
</gene>
<sequence>MGKASGDRRLLLFAFALYGLIAFPKALGYVSVKLADFLF</sequence>
<dbReference type="AlphaFoldDB" id="A0A7J9D686"/>
<keyword evidence="2" id="KW-1185">Reference proteome</keyword>
<comment type="caution">
    <text evidence="1">The sequence shown here is derived from an EMBL/GenBank/DDBJ whole genome shotgun (WGS) entry which is preliminary data.</text>
</comment>
<accession>A0A7J9D686</accession>
<name>A0A7J9D686_GOSGO</name>
<reference evidence="1 2" key="1">
    <citation type="journal article" date="2019" name="Genome Biol. Evol.">
        <title>Insights into the evolution of the New World diploid cottons (Gossypium, subgenus Houzingenia) based on genome sequencing.</title>
        <authorList>
            <person name="Grover C.E."/>
            <person name="Arick M.A. 2nd"/>
            <person name="Thrash A."/>
            <person name="Conover J.L."/>
            <person name="Sanders W.S."/>
            <person name="Peterson D.G."/>
            <person name="Frelichowski J.E."/>
            <person name="Scheffler J.A."/>
            <person name="Scheffler B.E."/>
            <person name="Wendel J.F."/>
        </authorList>
    </citation>
    <scope>NUCLEOTIDE SEQUENCE [LARGE SCALE GENOMIC DNA]</scope>
    <source>
        <strain evidence="1">5</strain>
        <tissue evidence="1">Leaf</tissue>
    </source>
</reference>